<name>A0A0E9TAB3_ANGAN</name>
<sequence>MDCYDTDEQLTDFERGIIVGACLAGTPRAKAIELAKEASRVTPVFKVILAAFESVQISIVTANKVVNTSREGVLIYLVLGCEQDQVTCRDSYVCITGPDCR</sequence>
<reference evidence="1" key="1">
    <citation type="submission" date="2014-11" db="EMBL/GenBank/DDBJ databases">
        <authorList>
            <person name="Amaro Gonzalez C."/>
        </authorList>
    </citation>
    <scope>NUCLEOTIDE SEQUENCE</scope>
</reference>
<accession>A0A0E9TAB3</accession>
<dbReference type="AlphaFoldDB" id="A0A0E9TAB3"/>
<protein>
    <submittedName>
        <fullName evidence="1">Uncharacterized protein</fullName>
    </submittedName>
</protein>
<proteinExistence type="predicted"/>
<dbReference type="EMBL" id="GBXM01058757">
    <property type="protein sequence ID" value="JAH49820.1"/>
    <property type="molecule type" value="Transcribed_RNA"/>
</dbReference>
<reference evidence="1" key="2">
    <citation type="journal article" date="2015" name="Fish Shellfish Immunol.">
        <title>Early steps in the European eel (Anguilla anguilla)-Vibrio vulnificus interaction in the gills: Role of the RtxA13 toxin.</title>
        <authorList>
            <person name="Callol A."/>
            <person name="Pajuelo D."/>
            <person name="Ebbesson L."/>
            <person name="Teles M."/>
            <person name="MacKenzie S."/>
            <person name="Amaro C."/>
        </authorList>
    </citation>
    <scope>NUCLEOTIDE SEQUENCE</scope>
</reference>
<evidence type="ECO:0000313" key="1">
    <source>
        <dbReference type="EMBL" id="JAH49820.1"/>
    </source>
</evidence>
<organism evidence="1">
    <name type="scientific">Anguilla anguilla</name>
    <name type="common">European freshwater eel</name>
    <name type="synonym">Muraena anguilla</name>
    <dbReference type="NCBI Taxonomy" id="7936"/>
    <lineage>
        <taxon>Eukaryota</taxon>
        <taxon>Metazoa</taxon>
        <taxon>Chordata</taxon>
        <taxon>Craniata</taxon>
        <taxon>Vertebrata</taxon>
        <taxon>Euteleostomi</taxon>
        <taxon>Actinopterygii</taxon>
        <taxon>Neopterygii</taxon>
        <taxon>Teleostei</taxon>
        <taxon>Anguilliformes</taxon>
        <taxon>Anguillidae</taxon>
        <taxon>Anguilla</taxon>
    </lineage>
</organism>